<evidence type="ECO:0008006" key="3">
    <source>
        <dbReference type="Google" id="ProtNLM"/>
    </source>
</evidence>
<name>A0ABS8FWJ5_9FIRM</name>
<keyword evidence="2" id="KW-1185">Reference proteome</keyword>
<accession>A0ABS8FWJ5</accession>
<dbReference type="Proteomes" id="UP001198151">
    <property type="component" value="Unassembled WGS sequence"/>
</dbReference>
<reference evidence="1 2" key="1">
    <citation type="submission" date="2021-10" db="EMBL/GenBank/DDBJ databases">
        <title>Anaerobic single-cell dispensing facilitates the cultivation of human gut bacteria.</title>
        <authorList>
            <person name="Afrizal A."/>
        </authorList>
    </citation>
    <scope>NUCLEOTIDE SEQUENCE [LARGE SCALE GENOMIC DNA]</scope>
    <source>
        <strain evidence="1 2">CLA-AA-H200</strain>
    </source>
</reference>
<dbReference type="RefSeq" id="WP_227706272.1">
    <property type="nucleotide sequence ID" value="NZ_JAJEQX010000002.1"/>
</dbReference>
<evidence type="ECO:0000313" key="1">
    <source>
        <dbReference type="EMBL" id="MCC2253109.1"/>
    </source>
</evidence>
<proteinExistence type="predicted"/>
<sequence>MQIKFYCDLYVSECWQSKKAKIMKKLKENRLQPAVYVVALSQGSQNHLEFFSSMLLKQHIFDNASLFVVGIADGYDEALFCVREITSQVYSETKETDIRGYLLKKQEEYERTGR</sequence>
<protein>
    <recommendedName>
        <fullName evidence="3">DUF4406 domain-containing protein</fullName>
    </recommendedName>
</protein>
<gene>
    <name evidence="1" type="ORF">LKD70_01405</name>
</gene>
<comment type="caution">
    <text evidence="1">The sequence shown here is derived from an EMBL/GenBank/DDBJ whole genome shotgun (WGS) entry which is preliminary data.</text>
</comment>
<dbReference type="EMBL" id="JAJEQX010000002">
    <property type="protein sequence ID" value="MCC2253109.1"/>
    <property type="molecule type" value="Genomic_DNA"/>
</dbReference>
<evidence type="ECO:0000313" key="2">
    <source>
        <dbReference type="Proteomes" id="UP001198151"/>
    </source>
</evidence>
<organism evidence="1 2">
    <name type="scientific">Ruminococcus turbiniformis</name>
    <dbReference type="NCBI Taxonomy" id="2881258"/>
    <lineage>
        <taxon>Bacteria</taxon>
        <taxon>Bacillati</taxon>
        <taxon>Bacillota</taxon>
        <taxon>Clostridia</taxon>
        <taxon>Eubacteriales</taxon>
        <taxon>Oscillospiraceae</taxon>
        <taxon>Ruminococcus</taxon>
    </lineage>
</organism>